<evidence type="ECO:0000256" key="1">
    <source>
        <dbReference type="ARBA" id="ARBA00004442"/>
    </source>
</evidence>
<reference evidence="10" key="1">
    <citation type="submission" date="2019-01" db="EMBL/GenBank/DDBJ databases">
        <authorList>
            <consortium name="Genoscope - CEA"/>
            <person name="William W."/>
        </authorList>
    </citation>
    <scope>NUCLEOTIDE SEQUENCE</scope>
    <source>
        <strain evidence="10">CR-1</strain>
    </source>
</reference>
<evidence type="ECO:0000256" key="9">
    <source>
        <dbReference type="SAM" id="SignalP"/>
    </source>
</evidence>
<organism evidence="10">
    <name type="scientific">uncultured Desulfobacteraceae bacterium</name>
    <dbReference type="NCBI Taxonomy" id="218296"/>
    <lineage>
        <taxon>Bacteria</taxon>
        <taxon>Pseudomonadati</taxon>
        <taxon>Thermodesulfobacteriota</taxon>
        <taxon>Desulfobacteria</taxon>
        <taxon>Desulfobacterales</taxon>
        <taxon>Desulfobacteraceae</taxon>
        <taxon>environmental samples</taxon>
    </lineage>
</organism>
<accession>A0A484HG45</accession>
<evidence type="ECO:0000256" key="3">
    <source>
        <dbReference type="ARBA" id="ARBA00022448"/>
    </source>
</evidence>
<dbReference type="Gene3D" id="1.20.1600.10">
    <property type="entry name" value="Outer membrane efflux proteins (OEP)"/>
    <property type="match status" value="1"/>
</dbReference>
<comment type="subcellular location">
    <subcellularLocation>
        <location evidence="1">Cell outer membrane</location>
    </subcellularLocation>
</comment>
<dbReference type="GO" id="GO:0015288">
    <property type="term" value="F:porin activity"/>
    <property type="evidence" value="ECO:0007669"/>
    <property type="project" value="TreeGrafter"/>
</dbReference>
<dbReference type="PANTHER" id="PTHR30026:SF20">
    <property type="entry name" value="OUTER MEMBRANE PROTEIN TOLC"/>
    <property type="match status" value="1"/>
</dbReference>
<comment type="similarity">
    <text evidence="2">Belongs to the outer membrane factor (OMF) (TC 1.B.17) family.</text>
</comment>
<evidence type="ECO:0000256" key="6">
    <source>
        <dbReference type="ARBA" id="ARBA00023136"/>
    </source>
</evidence>
<evidence type="ECO:0008006" key="11">
    <source>
        <dbReference type="Google" id="ProtNLM"/>
    </source>
</evidence>
<proteinExistence type="inferred from homology"/>
<dbReference type="PANTHER" id="PTHR30026">
    <property type="entry name" value="OUTER MEMBRANE PROTEIN TOLC"/>
    <property type="match status" value="1"/>
</dbReference>
<feature type="signal peptide" evidence="9">
    <location>
        <begin position="1"/>
        <end position="28"/>
    </location>
</feature>
<dbReference type="SUPFAM" id="SSF56954">
    <property type="entry name" value="Outer membrane efflux proteins (OEP)"/>
    <property type="match status" value="1"/>
</dbReference>
<evidence type="ECO:0000256" key="4">
    <source>
        <dbReference type="ARBA" id="ARBA00022452"/>
    </source>
</evidence>
<evidence type="ECO:0000256" key="2">
    <source>
        <dbReference type="ARBA" id="ARBA00007613"/>
    </source>
</evidence>
<evidence type="ECO:0000313" key="10">
    <source>
        <dbReference type="EMBL" id="VEN73344.1"/>
    </source>
</evidence>
<keyword evidence="5" id="KW-0812">Transmembrane</keyword>
<dbReference type="AlphaFoldDB" id="A0A484HG45"/>
<dbReference type="GO" id="GO:0009279">
    <property type="term" value="C:cell outer membrane"/>
    <property type="evidence" value="ECO:0007669"/>
    <property type="project" value="UniProtKB-SubCell"/>
</dbReference>
<dbReference type="Pfam" id="PF02321">
    <property type="entry name" value="OEP"/>
    <property type="match status" value="2"/>
</dbReference>
<name>A0A484HG45_9BACT</name>
<keyword evidence="4" id="KW-1134">Transmembrane beta strand</keyword>
<evidence type="ECO:0000256" key="7">
    <source>
        <dbReference type="ARBA" id="ARBA00023237"/>
    </source>
</evidence>
<keyword evidence="6" id="KW-0472">Membrane</keyword>
<keyword evidence="8" id="KW-0175">Coiled coil</keyword>
<dbReference type="InterPro" id="IPR003423">
    <property type="entry name" value="OMP_efflux"/>
</dbReference>
<feature type="coiled-coil region" evidence="8">
    <location>
        <begin position="197"/>
        <end position="224"/>
    </location>
</feature>
<gene>
    <name evidence="10" type="ORF">EPICR_160006</name>
</gene>
<feature type="coiled-coil region" evidence="8">
    <location>
        <begin position="370"/>
        <end position="397"/>
    </location>
</feature>
<dbReference type="GO" id="GO:1990281">
    <property type="term" value="C:efflux pump complex"/>
    <property type="evidence" value="ECO:0007669"/>
    <property type="project" value="TreeGrafter"/>
</dbReference>
<dbReference type="GO" id="GO:0015562">
    <property type="term" value="F:efflux transmembrane transporter activity"/>
    <property type="evidence" value="ECO:0007669"/>
    <property type="project" value="InterPro"/>
</dbReference>
<keyword evidence="3" id="KW-0813">Transport</keyword>
<evidence type="ECO:0000256" key="8">
    <source>
        <dbReference type="SAM" id="Coils"/>
    </source>
</evidence>
<keyword evidence="7" id="KW-0998">Cell outer membrane</keyword>
<evidence type="ECO:0000256" key="5">
    <source>
        <dbReference type="ARBA" id="ARBA00022692"/>
    </source>
</evidence>
<dbReference type="InterPro" id="IPR051906">
    <property type="entry name" value="TolC-like"/>
</dbReference>
<protein>
    <recommendedName>
        <fullName evidence="11">TolC family protein</fullName>
    </recommendedName>
</protein>
<sequence>MNIRKTALIRHIFLMASISFFFPAQGWAAEALSVEEAVREAVAANIDLKISRDGLEAAAAAKNSKRAEFLPSFGAMYRYQYNHEESKTTLTLPGGDVTLSDIPKSQFAFTASVTQPVFAGFALRNQYILAGLGLDAAKFNEMLVKRVVSYKARESFFSVLKAEKIVEIAKEAVALIDAHRDSAQNFYDVGMTPLNDLLKAQVELANARLDLVIAENALEMARADFNVILRRPIDSAVSILDTLDHDPFGKTLGECLEAAEKNRMEIKLAGLDAEMARKSLDVERAGFLPAVSLVGTYRQFGDDWNTNGGRGASDPSMWDVAVTASWPVWEWGKTHFRAKEKRHLFLAAQKQKISVLDSVRLEVRQAYLKTMEAEKTIAAVEKAIEQAQENFRISRERYREQMATSTDVLDARTLLSTTLTNYHSALYDFNIARAALEKAMGTGENED</sequence>
<dbReference type="EMBL" id="CAACVI010000008">
    <property type="protein sequence ID" value="VEN73344.1"/>
    <property type="molecule type" value="Genomic_DNA"/>
</dbReference>
<keyword evidence="9" id="KW-0732">Signal</keyword>
<feature type="chain" id="PRO_5019764097" description="TolC family protein" evidence="9">
    <location>
        <begin position="29"/>
        <end position="447"/>
    </location>
</feature>